<sequence length="183" mass="21363">METSLILTVALAAAIIVIVLALVAVIVFQRWRISDNNAHLKEFIDENLELRRKIRQTGMSVALLCLTATAMAQTPSDISWRYSDRFPKLPPLRVEFDYALFAHSQPNWLQMPLGSIQKKDTVRIQSIMFRHQEHHSTPQFHFKSRPDYSKMVDNLGGIRDYIVRKRRWNEGRPLQPLAPRMRR</sequence>
<evidence type="ECO:0000313" key="3">
    <source>
        <dbReference type="Proteomes" id="UP000806522"/>
    </source>
</evidence>
<dbReference type="EMBL" id="SUYC01000005">
    <property type="protein sequence ID" value="MBE6270390.1"/>
    <property type="molecule type" value="Genomic_DNA"/>
</dbReference>
<keyword evidence="1" id="KW-0472">Membrane</keyword>
<feature type="transmembrane region" description="Helical" evidence="1">
    <location>
        <begin position="6"/>
        <end position="28"/>
    </location>
</feature>
<gene>
    <name evidence="2" type="ORF">E7101_05495</name>
</gene>
<organism evidence="2 3">
    <name type="scientific">Xylanibacter ruminicola</name>
    <name type="common">Prevotella ruminicola</name>
    <dbReference type="NCBI Taxonomy" id="839"/>
    <lineage>
        <taxon>Bacteria</taxon>
        <taxon>Pseudomonadati</taxon>
        <taxon>Bacteroidota</taxon>
        <taxon>Bacteroidia</taxon>
        <taxon>Bacteroidales</taxon>
        <taxon>Prevotellaceae</taxon>
        <taxon>Xylanibacter</taxon>
    </lineage>
</organism>
<dbReference type="AlphaFoldDB" id="A0A9D5NZK2"/>
<evidence type="ECO:0000256" key="1">
    <source>
        <dbReference type="SAM" id="Phobius"/>
    </source>
</evidence>
<comment type="caution">
    <text evidence="2">The sequence shown here is derived from an EMBL/GenBank/DDBJ whole genome shotgun (WGS) entry which is preliminary data.</text>
</comment>
<reference evidence="2" key="1">
    <citation type="submission" date="2019-04" db="EMBL/GenBank/DDBJ databases">
        <title>Evolution of Biomass-Degrading Anaerobic Consortia Revealed by Metagenomics.</title>
        <authorList>
            <person name="Peng X."/>
        </authorList>
    </citation>
    <scope>NUCLEOTIDE SEQUENCE</scope>
    <source>
        <strain evidence="2">SIG140</strain>
    </source>
</reference>
<protein>
    <submittedName>
        <fullName evidence="2">Uncharacterized protein</fullName>
    </submittedName>
</protein>
<proteinExistence type="predicted"/>
<evidence type="ECO:0000313" key="2">
    <source>
        <dbReference type="EMBL" id="MBE6270390.1"/>
    </source>
</evidence>
<accession>A0A9D5NZK2</accession>
<name>A0A9D5NZK2_XYLRU</name>
<keyword evidence="1" id="KW-1133">Transmembrane helix</keyword>
<keyword evidence="1" id="KW-0812">Transmembrane</keyword>
<dbReference type="Proteomes" id="UP000806522">
    <property type="component" value="Unassembled WGS sequence"/>
</dbReference>